<evidence type="ECO:0000313" key="12">
    <source>
        <dbReference type="EMBL" id="RGM50531.1"/>
    </source>
</evidence>
<reference evidence="1" key="1">
    <citation type="submission" date="2015-05" db="EMBL/GenBank/DDBJ databases">
        <authorList>
            <person name="Wang D.B."/>
            <person name="Wang M."/>
        </authorList>
    </citation>
    <scope>NUCLEOTIDE SEQUENCE [LARGE SCALE GENOMIC DNA]</scope>
    <source>
        <strain evidence="1">T1-815</strain>
    </source>
</reference>
<keyword evidence="24" id="KW-1185">Reference proteome</keyword>
<evidence type="ECO:0000313" key="2">
    <source>
        <dbReference type="EMBL" id="CUN41127.1"/>
    </source>
</evidence>
<dbReference type="Proteomes" id="UP000283721">
    <property type="component" value="Unassembled WGS sequence"/>
</dbReference>
<evidence type="ECO:0000313" key="9">
    <source>
        <dbReference type="EMBL" id="MSD25633.1"/>
    </source>
</evidence>
<evidence type="ECO:0000313" key="39">
    <source>
        <dbReference type="Proteomes" id="UP000324327"/>
    </source>
</evidence>
<dbReference type="EMBL" id="JAJCJQ010000001">
    <property type="protein sequence ID" value="MCB6959663.1"/>
    <property type="molecule type" value="Genomic_DNA"/>
</dbReference>
<dbReference type="EMBL" id="WKQV01000001">
    <property type="protein sequence ID" value="MSD25633.1"/>
    <property type="molecule type" value="Genomic_DNA"/>
</dbReference>
<dbReference type="Proteomes" id="UP001212823">
    <property type="component" value="Unassembled WGS sequence"/>
</dbReference>
<dbReference type="Proteomes" id="UP000285209">
    <property type="component" value="Unassembled WGS sequence"/>
</dbReference>
<name>A0A0M6WMZ8_9FIRM</name>
<dbReference type="Proteomes" id="UP000465607">
    <property type="component" value="Unassembled WGS sequence"/>
</dbReference>
<dbReference type="Proteomes" id="UP000283683">
    <property type="component" value="Unassembled WGS sequence"/>
</dbReference>
<dbReference type="Proteomes" id="UP000284835">
    <property type="component" value="Unassembled WGS sequence"/>
</dbReference>
<evidence type="ECO:0000313" key="41">
    <source>
        <dbReference type="Proteomes" id="UP000479563"/>
    </source>
</evidence>
<evidence type="ECO:0000313" key="4">
    <source>
        <dbReference type="EMBL" id="MCB6936922.1"/>
    </source>
</evidence>
<proteinExistence type="predicted"/>
<evidence type="ECO:0000313" key="10">
    <source>
        <dbReference type="EMBL" id="NSC76178.1"/>
    </source>
</evidence>
<dbReference type="Proteomes" id="UP001197684">
    <property type="component" value="Unassembled WGS sequence"/>
</dbReference>
<evidence type="ECO:0000313" key="3">
    <source>
        <dbReference type="EMBL" id="CUO88920.1"/>
    </source>
</evidence>
<dbReference type="EMBL" id="QRUJ01000001">
    <property type="protein sequence ID" value="RGR56886.1"/>
    <property type="molecule type" value="Genomic_DNA"/>
</dbReference>
<accession>A0A0M6WMZ8</accession>
<evidence type="ECO:0000313" key="33">
    <source>
        <dbReference type="Proteomes" id="UP000283721"/>
    </source>
</evidence>
<evidence type="ECO:0000313" key="31">
    <source>
        <dbReference type="Proteomes" id="UP000283501"/>
    </source>
</evidence>
<evidence type="ECO:0000313" key="14">
    <source>
        <dbReference type="EMBL" id="RGU27071.1"/>
    </source>
</evidence>
<evidence type="ECO:0000313" key="24">
    <source>
        <dbReference type="Proteomes" id="UP000049472"/>
    </source>
</evidence>
<dbReference type="Proteomes" id="UP000479563">
    <property type="component" value="Unassembled WGS sequence"/>
</dbReference>
<reference evidence="10" key="7">
    <citation type="journal article" date="2020" name="Cell Host Microbe">
        <title>Functional and Genomic Variation between Human-Derived Isolates of Lachnospiraceae Reveals Inter- and Intra-Species Diversity.</title>
        <authorList>
            <person name="Sorbara M.T."/>
            <person name="Littmann E.R."/>
            <person name="Fontana E."/>
            <person name="Moody T.U."/>
            <person name="Kohout C.E."/>
            <person name="Gjonbalaj M."/>
            <person name="Eaton V."/>
            <person name="Seok R."/>
            <person name="Leiner I.M."/>
            <person name="Pamer E.G."/>
        </authorList>
    </citation>
    <scope>NUCLEOTIDE SEQUENCE</scope>
    <source>
        <strain evidence="10">MSK.16.45</strain>
    </source>
</reference>
<dbReference type="Proteomes" id="UP000286220">
    <property type="component" value="Unassembled WGS sequence"/>
</dbReference>
<dbReference type="EMBL" id="QSDV01000001">
    <property type="protein sequence ID" value="RGZ20256.1"/>
    <property type="molecule type" value="Genomic_DNA"/>
</dbReference>
<dbReference type="Proteomes" id="UP000283765">
    <property type="component" value="Unassembled WGS sequence"/>
</dbReference>
<dbReference type="EMBL" id="QSJS01000008">
    <property type="protein sequence ID" value="RHD94655.1"/>
    <property type="molecule type" value="Genomic_DNA"/>
</dbReference>
<evidence type="ECO:0000313" key="32">
    <source>
        <dbReference type="Proteomes" id="UP000283683"/>
    </source>
</evidence>
<dbReference type="EMBL" id="JAJCJK010000001">
    <property type="protein sequence ID" value="MCB6936922.1"/>
    <property type="molecule type" value="Genomic_DNA"/>
</dbReference>
<evidence type="ECO:0000313" key="22">
    <source>
        <dbReference type="EMBL" id="RHF08570.1"/>
    </source>
</evidence>
<dbReference type="Proteomes" id="UP000266066">
    <property type="component" value="Unassembled WGS sequence"/>
</dbReference>
<dbReference type="EMBL" id="CVRQ01000018">
    <property type="protein sequence ID" value="CRL37365.1"/>
    <property type="molecule type" value="Genomic_DNA"/>
</dbReference>
<dbReference type="Proteomes" id="UP000286581">
    <property type="component" value="Unassembled WGS sequence"/>
</dbReference>
<dbReference type="AlphaFoldDB" id="A0A0M6WMZ8"/>
<evidence type="ECO:0000313" key="19">
    <source>
        <dbReference type="EMBL" id="RGZ93678.1"/>
    </source>
</evidence>
<reference evidence="23 39" key="6">
    <citation type="submission" date="2019-09" db="EMBL/GenBank/DDBJ databases">
        <title>Strain-level analysis of Eubacterium rectale using genomes from metagenomes.</title>
        <authorList>
            <person name="Karcher N."/>
            <person name="Segata N."/>
        </authorList>
    </citation>
    <scope>NUCLEOTIDE SEQUENCE [LARGE SCALE GENOMIC DNA]</scope>
    <source>
        <strain evidence="23 39">T3WBe13</strain>
    </source>
</reference>
<evidence type="ECO:0000313" key="15">
    <source>
        <dbReference type="EMBL" id="RGW41434.1"/>
    </source>
</evidence>
<evidence type="ECO:0000313" key="17">
    <source>
        <dbReference type="EMBL" id="RGZ20256.1"/>
    </source>
</evidence>
<reference evidence="23 39" key="5">
    <citation type="submission" date="2019-08" db="EMBL/GenBank/DDBJ databases">
        <authorList>
            <person name="Duncan S."/>
            <person name="Walker A."/>
        </authorList>
    </citation>
    <scope>NUCLEOTIDE SEQUENCE [LARGE SCALE GENOMIC DNA]</scope>
    <source>
        <strain evidence="23 39">T3WBe13</strain>
    </source>
</reference>
<dbReference type="EMBL" id="VSTF01000001">
    <property type="protein sequence ID" value="TYL61755.1"/>
    <property type="molecule type" value="Genomic_DNA"/>
</dbReference>
<evidence type="ECO:0000313" key="27">
    <source>
        <dbReference type="Proteomes" id="UP000260642"/>
    </source>
</evidence>
<evidence type="ECO:0000313" key="30">
    <source>
        <dbReference type="Proteomes" id="UP000283431"/>
    </source>
</evidence>
<organism evidence="1 24">
    <name type="scientific">Agathobacter rectalis</name>
    <dbReference type="NCBI Taxonomy" id="39491"/>
    <lineage>
        <taxon>Bacteria</taxon>
        <taxon>Bacillati</taxon>
        <taxon>Bacillota</taxon>
        <taxon>Clostridia</taxon>
        <taxon>Lachnospirales</taxon>
        <taxon>Lachnospiraceae</taxon>
        <taxon>Agathobacter</taxon>
    </lineage>
</organism>
<evidence type="ECO:0000313" key="13">
    <source>
        <dbReference type="EMBL" id="RGR56886.1"/>
    </source>
</evidence>
<evidence type="ECO:0000313" key="23">
    <source>
        <dbReference type="EMBL" id="TYL61755.1"/>
    </source>
</evidence>
<evidence type="ECO:0000313" key="6">
    <source>
        <dbReference type="EMBL" id="MCC2746985.1"/>
    </source>
</evidence>
<evidence type="ECO:0000313" key="8">
    <source>
        <dbReference type="EMBL" id="MSC58683.1"/>
    </source>
</evidence>
<dbReference type="EMBL" id="QSEN01000001">
    <property type="protein sequence ID" value="RGZ76854.1"/>
    <property type="molecule type" value="Genomic_DNA"/>
</dbReference>
<dbReference type="Proteomes" id="UP000324327">
    <property type="component" value="Unassembled WGS sequence"/>
</dbReference>
<protein>
    <submittedName>
        <fullName evidence="1">Uncharacterized protein</fullName>
    </submittedName>
</protein>
<evidence type="ECO:0000313" key="20">
    <source>
        <dbReference type="EMBL" id="RHA92473.1"/>
    </source>
</evidence>
<dbReference type="EMBL" id="QSFZ01000006">
    <property type="protein sequence ID" value="RHA92473.1"/>
    <property type="molecule type" value="Genomic_DNA"/>
</dbReference>
<dbReference type="EMBL" id="QSTI01000008">
    <property type="protein sequence ID" value="RGM50531.1"/>
    <property type="molecule type" value="Genomic_DNA"/>
</dbReference>
<evidence type="ECO:0000313" key="21">
    <source>
        <dbReference type="EMBL" id="RHD94655.1"/>
    </source>
</evidence>
<dbReference type="EMBL" id="CYYW01000001">
    <property type="protein sequence ID" value="CUN41127.1"/>
    <property type="molecule type" value="Genomic_DNA"/>
</dbReference>
<evidence type="ECO:0000313" key="38">
    <source>
        <dbReference type="Proteomes" id="UP000286581"/>
    </source>
</evidence>
<reference evidence="6" key="10">
    <citation type="submission" date="2021-10" db="EMBL/GenBank/DDBJ databases">
        <title>Collection of gut derived symbiotic bacterial strains cultured from healthy donors.</title>
        <authorList>
            <person name="Lin H."/>
            <person name="Littmann E."/>
            <person name="Claire K."/>
            <person name="Pamer E."/>
        </authorList>
    </citation>
    <scope>NUCLEOTIDE SEQUENCE</scope>
    <source>
        <strain evidence="6">MSK.22.92</strain>
    </source>
</reference>
<dbReference type="Proteomes" id="UP000095384">
    <property type="component" value="Unassembled WGS sequence"/>
</dbReference>
<dbReference type="EMBL" id="JAQLYE010000007">
    <property type="protein sequence ID" value="MDB8017406.1"/>
    <property type="molecule type" value="Genomic_DNA"/>
</dbReference>
<dbReference type="Proteomes" id="UP001197741">
    <property type="component" value="Unassembled WGS sequence"/>
</dbReference>
<dbReference type="Proteomes" id="UP000260717">
    <property type="component" value="Unassembled WGS sequence"/>
</dbReference>
<dbReference type="EMBL" id="CZAJ01000008">
    <property type="protein sequence ID" value="CUO88920.1"/>
    <property type="molecule type" value="Genomic_DNA"/>
</dbReference>
<sequence length="113" mass="13135">MDENSLFTPFDEITQTRELQMLKTIIPYMPHDSQKQMTLMVHYISLMNSMRMIDCAPALSVAETESMSDRRLSMLNALKKYCSKSEQDTIDNLLNIFSVLDNREIYDKAGIFK</sequence>
<dbReference type="EMBL" id="QSAE01000002">
    <property type="protein sequence ID" value="RGW41434.1"/>
    <property type="molecule type" value="Genomic_DNA"/>
</dbReference>
<dbReference type="EMBL" id="JAAIMP010000002">
    <property type="protein sequence ID" value="NSC76178.1"/>
    <property type="molecule type" value="Genomic_DNA"/>
</dbReference>
<evidence type="ECO:0000313" key="25">
    <source>
        <dbReference type="Proteomes" id="UP000095384"/>
    </source>
</evidence>
<evidence type="ECO:0000313" key="18">
    <source>
        <dbReference type="EMBL" id="RGZ76854.1"/>
    </source>
</evidence>
<evidence type="ECO:0000313" key="36">
    <source>
        <dbReference type="Proteomes" id="UP000285209"/>
    </source>
</evidence>
<reference evidence="27 28" key="3">
    <citation type="submission" date="2018-08" db="EMBL/GenBank/DDBJ databases">
        <title>A genome reference for cultivated species of the human gut microbiota.</title>
        <authorList>
            <person name="Zou Y."/>
            <person name="Xue W."/>
            <person name="Luo G."/>
        </authorList>
    </citation>
    <scope>NUCLEOTIDE SEQUENCE [LARGE SCALE GENOMIC DNA]</scope>
    <source>
        <strain evidence="16 32">AF06-19</strain>
        <strain evidence="15 38">AF12-8</strain>
        <strain evidence="14 34">AF17-27</strain>
        <strain evidence="13 29">AF25-15</strain>
        <strain evidence="22 31">AM26-2LB</strain>
        <strain evidence="21 35">AM30-13AC</strain>
        <strain evidence="20 37">AM42-17AT</strain>
        <strain evidence="19 33">AM47-6BH</strain>
        <strain evidence="18 30">AM48-7</strain>
        <strain evidence="17 36">AM54-25XD</strain>
        <strain evidence="12 28">OM08-12AT</strain>
        <strain evidence="11 27">TM10-3</strain>
    </source>
</reference>
<dbReference type="Proteomes" id="UP001197847">
    <property type="component" value="Unassembled WGS sequence"/>
</dbReference>
<dbReference type="Proteomes" id="UP001193756">
    <property type="component" value="Unassembled WGS sequence"/>
</dbReference>
<dbReference type="Proteomes" id="UP000095602">
    <property type="component" value="Unassembled WGS sequence"/>
</dbReference>
<evidence type="ECO:0000313" key="5">
    <source>
        <dbReference type="EMBL" id="MCB6959663.1"/>
    </source>
</evidence>
<evidence type="ECO:0000313" key="7">
    <source>
        <dbReference type="EMBL" id="MDB8017406.1"/>
    </source>
</evidence>
<dbReference type="EMBL" id="QSAZ01000009">
    <property type="protein sequence ID" value="RGW86615.1"/>
    <property type="molecule type" value="Genomic_DNA"/>
</dbReference>
<dbReference type="EMBL" id="QSES01000009">
    <property type="protein sequence ID" value="RGZ93678.1"/>
    <property type="molecule type" value="Genomic_DNA"/>
</dbReference>
<dbReference type="EMBL" id="QSKY01000001">
    <property type="protein sequence ID" value="RHF08570.1"/>
    <property type="molecule type" value="Genomic_DNA"/>
</dbReference>
<evidence type="ECO:0000313" key="34">
    <source>
        <dbReference type="Proteomes" id="UP000283765"/>
    </source>
</evidence>
<evidence type="ECO:0000313" key="16">
    <source>
        <dbReference type="EMBL" id="RGW86615.1"/>
    </source>
</evidence>
<reference evidence="10" key="8">
    <citation type="submission" date="2020-02" db="EMBL/GenBank/DDBJ databases">
        <authorList>
            <person name="Littmann E."/>
            <person name="Sorbara M."/>
        </authorList>
    </citation>
    <scope>NUCLEOTIDE SEQUENCE</scope>
    <source>
        <strain evidence="10">MSK.16.45</strain>
    </source>
</reference>
<dbReference type="Proteomes" id="UP000283501">
    <property type="component" value="Unassembled WGS sequence"/>
</dbReference>
<dbReference type="EMBL" id="WKQP01000001">
    <property type="protein sequence ID" value="MSC58683.1"/>
    <property type="molecule type" value="Genomic_DNA"/>
</dbReference>
<dbReference type="Proteomes" id="UP000260642">
    <property type="component" value="Unassembled WGS sequence"/>
</dbReference>
<dbReference type="Proteomes" id="UP000049472">
    <property type="component" value="Unassembled WGS sequence"/>
</dbReference>
<dbReference type="RefSeq" id="WP_015516577.1">
    <property type="nucleotide sequence ID" value="NZ_AP031452.1"/>
</dbReference>
<evidence type="ECO:0000313" key="40">
    <source>
        <dbReference type="Proteomes" id="UP000465607"/>
    </source>
</evidence>
<evidence type="ECO:0000313" key="11">
    <source>
        <dbReference type="EMBL" id="RGI67959.1"/>
    </source>
</evidence>
<gene>
    <name evidence="22" type="ORF">DW703_01185</name>
    <name evidence="21" type="ORF">DW775_07805</name>
    <name evidence="20" type="ORF">DW912_07060</name>
    <name evidence="19" type="ORF">DW967_06015</name>
    <name evidence="18" type="ORF">DW975_00375</name>
    <name evidence="16" type="ORF">DWV45_09950</name>
    <name evidence="15" type="ORF">DWV78_01060</name>
    <name evidence="14" type="ORF">DWW89_04320</name>
    <name evidence="13" type="ORF">DWY38_00590</name>
    <name evidence="17" type="ORF">DXA03_01860</name>
    <name evidence="12" type="ORF">DXC13_06925</name>
    <name evidence="11" type="ORF">DXD95_08370</name>
    <name evidence="2" type="ORF">ERS852417_00249</name>
    <name evidence="3" type="ORF">ERS852497_01161</name>
    <name evidence="23" type="ORF">FYL31_01645</name>
    <name evidence="10" type="ORF">G4312_02485</name>
    <name evidence="8" type="ORF">GKE07_00320</name>
    <name evidence="9" type="ORF">GKE44_00255</name>
    <name evidence="4" type="ORF">LIZ56_00620</name>
    <name evidence="5" type="ORF">LIZ82_01950</name>
    <name evidence="6" type="ORF">LK487_08060</name>
    <name evidence="7" type="ORF">PNE45_05095</name>
    <name evidence="1" type="ORF">T1815_15761</name>
</gene>
<reference evidence="4" key="9">
    <citation type="submission" date="2021-10" db="EMBL/GenBank/DDBJ databases">
        <title>Collection of gut derived symbiotic bacterial strains cultured from healthy donors.</title>
        <authorList>
            <person name="Lin H."/>
            <person name="Littmann E."/>
            <person name="Kohout C."/>
            <person name="Pamer E.G."/>
        </authorList>
    </citation>
    <scope>NUCLEOTIDE SEQUENCE</scope>
    <source>
        <strain evidence="5">DFI.7.28A</strain>
        <strain evidence="4">DFI.9.42</strain>
    </source>
</reference>
<reference evidence="40 41" key="4">
    <citation type="journal article" date="2019" name="Nat. Med.">
        <title>A library of human gut bacterial isolates paired with longitudinal multiomics data enables mechanistic microbiome research.</title>
        <authorList>
            <person name="Poyet M."/>
            <person name="Groussin M."/>
            <person name="Gibbons S.M."/>
            <person name="Avila-Pacheco J."/>
            <person name="Jiang X."/>
            <person name="Kearney S.M."/>
            <person name="Perrotta A.R."/>
            <person name="Berdy B."/>
            <person name="Zhao S."/>
            <person name="Lieberman T.D."/>
            <person name="Swanson P.K."/>
            <person name="Smith M."/>
            <person name="Roesemann S."/>
            <person name="Alexander J.E."/>
            <person name="Rich S.A."/>
            <person name="Livny J."/>
            <person name="Vlamakis H."/>
            <person name="Clish C."/>
            <person name="Bullock K."/>
            <person name="Deik A."/>
            <person name="Scott J."/>
            <person name="Pierce K.A."/>
            <person name="Xavier R.J."/>
            <person name="Alm E.J."/>
        </authorList>
    </citation>
    <scope>NUCLEOTIDE SEQUENCE [LARGE SCALE GENOMIC DNA]</scope>
    <source>
        <strain evidence="8 41">BIOML-A11</strain>
        <strain evidence="9 40">BIOML-A5</strain>
    </source>
</reference>
<reference evidence="24" key="2">
    <citation type="submission" date="2015-05" db="EMBL/GenBank/DDBJ databases">
        <authorList>
            <consortium name="Pathogen Informatics"/>
        </authorList>
    </citation>
    <scope>NUCLEOTIDE SEQUENCE [LARGE SCALE GENOMIC DNA]</scope>
    <source>
        <strain evidence="2 25">2789STDY5608860</strain>
        <strain evidence="3 26">2789STDY5834884</strain>
        <strain evidence="24">T1-815</strain>
    </source>
</reference>
<dbReference type="Proteomes" id="UP000283431">
    <property type="component" value="Unassembled WGS sequence"/>
</dbReference>
<dbReference type="EMBL" id="QSOB01000010">
    <property type="protein sequence ID" value="RGI67959.1"/>
    <property type="molecule type" value="Genomic_DNA"/>
</dbReference>
<reference evidence="7" key="11">
    <citation type="submission" date="2023-01" db="EMBL/GenBank/DDBJ databases">
        <title>Human gut microbiome strain richness.</title>
        <authorList>
            <person name="Chen-Liaw A."/>
        </authorList>
    </citation>
    <scope>NUCLEOTIDE SEQUENCE</scope>
    <source>
        <strain evidence="7">1001283st1_D2_1001283B150209_150212</strain>
    </source>
</reference>
<evidence type="ECO:0000313" key="29">
    <source>
        <dbReference type="Proteomes" id="UP000266066"/>
    </source>
</evidence>
<dbReference type="EMBL" id="QRXR01000005">
    <property type="protein sequence ID" value="RGU27071.1"/>
    <property type="molecule type" value="Genomic_DNA"/>
</dbReference>
<evidence type="ECO:0000313" key="26">
    <source>
        <dbReference type="Proteomes" id="UP000095602"/>
    </source>
</evidence>
<evidence type="ECO:0000313" key="28">
    <source>
        <dbReference type="Proteomes" id="UP000260717"/>
    </source>
</evidence>
<evidence type="ECO:0000313" key="37">
    <source>
        <dbReference type="Proteomes" id="UP000286220"/>
    </source>
</evidence>
<dbReference type="EMBL" id="JAJFBX010000009">
    <property type="protein sequence ID" value="MCC2746985.1"/>
    <property type="molecule type" value="Genomic_DNA"/>
</dbReference>
<evidence type="ECO:0000313" key="1">
    <source>
        <dbReference type="EMBL" id="CRL37365.1"/>
    </source>
</evidence>
<evidence type="ECO:0000313" key="35">
    <source>
        <dbReference type="Proteomes" id="UP000284835"/>
    </source>
</evidence>